<gene>
    <name evidence="2" type="ORF">E1H14_11510</name>
</gene>
<keyword evidence="1" id="KW-1133">Transmembrane helix</keyword>
<proteinExistence type="predicted"/>
<dbReference type="OrthoDB" id="5298497at2"/>
<keyword evidence="3" id="KW-1185">Reference proteome</keyword>
<reference evidence="2 3" key="1">
    <citation type="submission" date="2019-03" db="EMBL/GenBank/DDBJ databases">
        <title>Nitrincola sp. nov. isolated from an Indian soda lake.</title>
        <authorList>
            <person name="Joshi A."/>
            <person name="Thite S.V."/>
            <person name="Joseph N."/>
            <person name="Dhotre D."/>
            <person name="Moorthy M."/>
            <person name="Shouche Y.S."/>
        </authorList>
    </citation>
    <scope>NUCLEOTIDE SEQUENCE [LARGE SCALE GENOMIC DNA]</scope>
    <source>
        <strain evidence="2 3">MEB193</strain>
    </source>
</reference>
<evidence type="ECO:0000313" key="3">
    <source>
        <dbReference type="Proteomes" id="UP000325302"/>
    </source>
</evidence>
<keyword evidence="1" id="KW-0812">Transmembrane</keyword>
<keyword evidence="1" id="KW-0472">Membrane</keyword>
<dbReference type="EMBL" id="SMRS01000008">
    <property type="protein sequence ID" value="KAA0873969.1"/>
    <property type="molecule type" value="Genomic_DNA"/>
</dbReference>
<protein>
    <submittedName>
        <fullName evidence="2">DUF58 domain-containing protein</fullName>
    </submittedName>
</protein>
<evidence type="ECO:0000256" key="1">
    <source>
        <dbReference type="SAM" id="Phobius"/>
    </source>
</evidence>
<dbReference type="PANTHER" id="PTHR34351">
    <property type="entry name" value="SLR1927 PROTEIN-RELATED"/>
    <property type="match status" value="1"/>
</dbReference>
<feature type="transmembrane region" description="Helical" evidence="1">
    <location>
        <begin position="40"/>
        <end position="63"/>
    </location>
</feature>
<organism evidence="2 3">
    <name type="scientific">Nitrincola tapanii</name>
    <dbReference type="NCBI Taxonomy" id="1708751"/>
    <lineage>
        <taxon>Bacteria</taxon>
        <taxon>Pseudomonadati</taxon>
        <taxon>Pseudomonadota</taxon>
        <taxon>Gammaproteobacteria</taxon>
        <taxon>Oceanospirillales</taxon>
        <taxon>Oceanospirillaceae</taxon>
        <taxon>Nitrincola</taxon>
    </lineage>
</organism>
<dbReference type="AlphaFoldDB" id="A0A5A9W177"/>
<feature type="transmembrane region" description="Helical" evidence="1">
    <location>
        <begin position="69"/>
        <end position="90"/>
    </location>
</feature>
<comment type="caution">
    <text evidence="2">The sequence shown here is derived from an EMBL/GenBank/DDBJ whole genome shotgun (WGS) entry which is preliminary data.</text>
</comment>
<dbReference type="Proteomes" id="UP000325302">
    <property type="component" value="Unassembled WGS sequence"/>
</dbReference>
<accession>A0A5A9W177</accession>
<name>A0A5A9W177_9GAMM</name>
<sequence length="338" mass="38300">MCSAKSSRPLSAQLPESEGWMSGSAWQMRWRRWSRQPDKVYILPTRPGWGFMLLLCLLLLLAINFENNLAYALTFLLTGVMLVAMLHTWANLNYLRVRPEGAQHCFAGEAAVLRIRVEMPGRQAAEQLEWWVQDTSPWICDIPAGSLRPVDLSLPTQARGWCWPPAIKLQSRWPLGLFRAWRWLPPIAPFLVYPKPLKPRFLPAQALTDGQGPPLAVVQGSDDFDGLRPFQPGMSPQHIAWKAYARGQGLHARRYSAQEDEQHWLDWSTWPSAGVEQRLSEMCYQALRWQAQQEPFGLRFPDQEISPALGEAHLQRVLLALALFGQEASVPPSGGPHV</sequence>
<evidence type="ECO:0000313" key="2">
    <source>
        <dbReference type="EMBL" id="KAA0873969.1"/>
    </source>
</evidence>
<dbReference type="PANTHER" id="PTHR34351:SF1">
    <property type="entry name" value="SLR1927 PROTEIN"/>
    <property type="match status" value="1"/>
</dbReference>